<evidence type="ECO:0000256" key="1">
    <source>
        <dbReference type="ARBA" id="ARBA00000085"/>
    </source>
</evidence>
<dbReference type="SMART" id="SM00388">
    <property type="entry name" value="HisKA"/>
    <property type="match status" value="1"/>
</dbReference>
<dbReference type="CDD" id="cd00082">
    <property type="entry name" value="HisKA"/>
    <property type="match status" value="1"/>
</dbReference>
<dbReference type="PRINTS" id="PR00344">
    <property type="entry name" value="BCTRLSENSOR"/>
</dbReference>
<dbReference type="InterPro" id="IPR005467">
    <property type="entry name" value="His_kinase_dom"/>
</dbReference>
<feature type="transmembrane region" description="Helical" evidence="9">
    <location>
        <begin position="41"/>
        <end position="64"/>
    </location>
</feature>
<evidence type="ECO:0000259" key="10">
    <source>
        <dbReference type="PROSITE" id="PS50109"/>
    </source>
</evidence>
<dbReference type="InterPro" id="IPR050736">
    <property type="entry name" value="Sensor_HK_Regulatory"/>
</dbReference>
<comment type="subcellular location">
    <subcellularLocation>
        <location evidence="2">Cell membrane</location>
    </subcellularLocation>
</comment>
<accession>A0A4Y9FU72</accession>
<evidence type="ECO:0000256" key="5">
    <source>
        <dbReference type="ARBA" id="ARBA00022679"/>
    </source>
</evidence>
<dbReference type="EC" id="2.7.13.3" evidence="3"/>
<keyword evidence="7" id="KW-0902">Two-component regulatory system</keyword>
<gene>
    <name evidence="11" type="ORF">E4U02_08795</name>
</gene>
<keyword evidence="9" id="KW-1133">Transmembrane helix</keyword>
<evidence type="ECO:0000313" key="12">
    <source>
        <dbReference type="Proteomes" id="UP000298358"/>
    </source>
</evidence>
<comment type="caution">
    <text evidence="11">The sequence shown here is derived from an EMBL/GenBank/DDBJ whole genome shotgun (WGS) entry which is preliminary data.</text>
</comment>
<evidence type="ECO:0000256" key="6">
    <source>
        <dbReference type="ARBA" id="ARBA00022777"/>
    </source>
</evidence>
<organism evidence="11 12">
    <name type="scientific">Microbacterium paludicola</name>
    <dbReference type="NCBI Taxonomy" id="300019"/>
    <lineage>
        <taxon>Bacteria</taxon>
        <taxon>Bacillati</taxon>
        <taxon>Actinomycetota</taxon>
        <taxon>Actinomycetes</taxon>
        <taxon>Micrococcales</taxon>
        <taxon>Microbacteriaceae</taxon>
        <taxon>Microbacterium</taxon>
    </lineage>
</organism>
<dbReference type="AlphaFoldDB" id="A0A4Y9FU72"/>
<evidence type="ECO:0000256" key="4">
    <source>
        <dbReference type="ARBA" id="ARBA00022553"/>
    </source>
</evidence>
<keyword evidence="9" id="KW-0472">Membrane</keyword>
<dbReference type="CDD" id="cd00075">
    <property type="entry name" value="HATPase"/>
    <property type="match status" value="1"/>
</dbReference>
<keyword evidence="8" id="KW-0175">Coiled coil</keyword>
<reference evidence="11 12" key="1">
    <citation type="submission" date="2019-03" db="EMBL/GenBank/DDBJ databases">
        <title>Diversity of the mouse oral microbiome.</title>
        <authorList>
            <person name="Joseph S."/>
            <person name="Aduse-Opoku J."/>
            <person name="Curtis M."/>
            <person name="Wade W."/>
            <person name="Hashim A."/>
        </authorList>
    </citation>
    <scope>NUCLEOTIDE SEQUENCE [LARGE SCALE GENOMIC DNA]</scope>
    <source>
        <strain evidence="11 12">P1012</strain>
    </source>
</reference>
<dbReference type="InterPro" id="IPR036890">
    <property type="entry name" value="HATPase_C_sf"/>
</dbReference>
<dbReference type="OrthoDB" id="9806130at2"/>
<protein>
    <recommendedName>
        <fullName evidence="3">histidine kinase</fullName>
        <ecNumber evidence="3">2.7.13.3</ecNumber>
    </recommendedName>
</protein>
<dbReference type="PANTHER" id="PTHR43711:SF1">
    <property type="entry name" value="HISTIDINE KINASE 1"/>
    <property type="match status" value="1"/>
</dbReference>
<keyword evidence="4" id="KW-0597">Phosphoprotein</keyword>
<comment type="catalytic activity">
    <reaction evidence="1">
        <text>ATP + protein L-histidine = ADP + protein N-phospho-L-histidine.</text>
        <dbReference type="EC" id="2.7.13.3"/>
    </reaction>
</comment>
<name>A0A4Y9FU72_9MICO</name>
<feature type="coiled-coil region" evidence="8">
    <location>
        <begin position="125"/>
        <end position="152"/>
    </location>
</feature>
<feature type="domain" description="Histidine kinase" evidence="10">
    <location>
        <begin position="159"/>
        <end position="371"/>
    </location>
</feature>
<dbReference type="InterPro" id="IPR003661">
    <property type="entry name" value="HisK_dim/P_dom"/>
</dbReference>
<dbReference type="Gene3D" id="3.30.565.10">
    <property type="entry name" value="Histidine kinase-like ATPase, C-terminal domain"/>
    <property type="match status" value="1"/>
</dbReference>
<sequence>MLGVADVLLIVATAAACTAGVVLLTLLALRANRRGPISSQFAIVLLGAVAAMVVSTSAVMGQMFVSPHDLAVFVWVVGVSATLSLAVGLFITRRTARAATAALVSSAREVGGGAVVTARSGWREFEQVSAQLAEASERLSEARAEIARLDAARRTFLAGVSHDLRTPLTAIRATAESLEDGMSDDPEAAGRLIRAKTDAIARMVDDLLQLSRIETGGLELRRERIDLLDVISDAVADVMPQAGPREVRLVPDCPASHMLWADPAELGRAIGNLLANAVRHAPRDSEVTVSATPTEDGRIAVTVRDRGDGVAEADLERIFEVGWRGSHSRGSDGAGFGLAIVRGIAHAHGGEVRAANRADGFEVTLLLSATG</sequence>
<evidence type="ECO:0000256" key="9">
    <source>
        <dbReference type="SAM" id="Phobius"/>
    </source>
</evidence>
<dbReference type="Gene3D" id="1.10.287.130">
    <property type="match status" value="1"/>
</dbReference>
<dbReference type="SUPFAM" id="SSF47384">
    <property type="entry name" value="Homodimeric domain of signal transducing histidine kinase"/>
    <property type="match status" value="1"/>
</dbReference>
<dbReference type="SUPFAM" id="SSF55874">
    <property type="entry name" value="ATPase domain of HSP90 chaperone/DNA topoisomerase II/histidine kinase"/>
    <property type="match status" value="1"/>
</dbReference>
<keyword evidence="6 11" id="KW-0418">Kinase</keyword>
<dbReference type="InterPro" id="IPR036097">
    <property type="entry name" value="HisK_dim/P_sf"/>
</dbReference>
<dbReference type="InterPro" id="IPR004358">
    <property type="entry name" value="Sig_transdc_His_kin-like_C"/>
</dbReference>
<feature type="transmembrane region" description="Helical" evidence="9">
    <location>
        <begin position="70"/>
        <end position="91"/>
    </location>
</feature>
<keyword evidence="9" id="KW-0812">Transmembrane</keyword>
<keyword evidence="5" id="KW-0808">Transferase</keyword>
<evidence type="ECO:0000256" key="2">
    <source>
        <dbReference type="ARBA" id="ARBA00004236"/>
    </source>
</evidence>
<dbReference type="GO" id="GO:0000155">
    <property type="term" value="F:phosphorelay sensor kinase activity"/>
    <property type="evidence" value="ECO:0007669"/>
    <property type="project" value="InterPro"/>
</dbReference>
<evidence type="ECO:0000256" key="8">
    <source>
        <dbReference type="SAM" id="Coils"/>
    </source>
</evidence>
<proteinExistence type="predicted"/>
<dbReference type="SMART" id="SM00387">
    <property type="entry name" value="HATPase_c"/>
    <property type="match status" value="1"/>
</dbReference>
<dbReference type="PROSITE" id="PS50109">
    <property type="entry name" value="HIS_KIN"/>
    <property type="match status" value="1"/>
</dbReference>
<evidence type="ECO:0000256" key="7">
    <source>
        <dbReference type="ARBA" id="ARBA00023012"/>
    </source>
</evidence>
<feature type="transmembrane region" description="Helical" evidence="9">
    <location>
        <begin position="6"/>
        <end position="29"/>
    </location>
</feature>
<dbReference type="GO" id="GO:0005886">
    <property type="term" value="C:plasma membrane"/>
    <property type="evidence" value="ECO:0007669"/>
    <property type="project" value="UniProtKB-SubCell"/>
</dbReference>
<dbReference type="PANTHER" id="PTHR43711">
    <property type="entry name" value="TWO-COMPONENT HISTIDINE KINASE"/>
    <property type="match status" value="1"/>
</dbReference>
<evidence type="ECO:0000313" key="11">
    <source>
        <dbReference type="EMBL" id="TFU32843.1"/>
    </source>
</evidence>
<evidence type="ECO:0000256" key="3">
    <source>
        <dbReference type="ARBA" id="ARBA00012438"/>
    </source>
</evidence>
<dbReference type="Pfam" id="PF00512">
    <property type="entry name" value="HisKA"/>
    <property type="match status" value="1"/>
</dbReference>
<dbReference type="EMBL" id="SPQB01000018">
    <property type="protein sequence ID" value="TFU32843.1"/>
    <property type="molecule type" value="Genomic_DNA"/>
</dbReference>
<dbReference type="Pfam" id="PF02518">
    <property type="entry name" value="HATPase_c"/>
    <property type="match status" value="1"/>
</dbReference>
<keyword evidence="12" id="KW-1185">Reference proteome</keyword>
<dbReference type="InterPro" id="IPR003594">
    <property type="entry name" value="HATPase_dom"/>
</dbReference>
<dbReference type="Proteomes" id="UP000298358">
    <property type="component" value="Unassembled WGS sequence"/>
</dbReference>